<dbReference type="Proteomes" id="UP000000391">
    <property type="component" value="Chromosome"/>
</dbReference>
<dbReference type="FunFam" id="3.30.565.10:FF:000016">
    <property type="entry name" value="Chemotaxis protein CheA, putative"/>
    <property type="match status" value="1"/>
</dbReference>
<feature type="modified residue" description="Phosphohistidine" evidence="13">
    <location>
        <position position="46"/>
    </location>
</feature>
<dbReference type="Pfam" id="PF07194">
    <property type="entry name" value="P2"/>
    <property type="match status" value="1"/>
</dbReference>
<dbReference type="SMART" id="SM00073">
    <property type="entry name" value="HPT"/>
    <property type="match status" value="1"/>
</dbReference>
<proteinExistence type="predicted"/>
<feature type="domain" description="HPt" evidence="18">
    <location>
        <begin position="1"/>
        <end position="103"/>
    </location>
</feature>
<dbReference type="PANTHER" id="PTHR43395">
    <property type="entry name" value="SENSOR HISTIDINE KINASE CHEA"/>
    <property type="match status" value="1"/>
</dbReference>
<evidence type="ECO:0000256" key="8">
    <source>
        <dbReference type="ARBA" id="ARBA00022679"/>
    </source>
</evidence>
<evidence type="ECO:0000256" key="4">
    <source>
        <dbReference type="ARBA" id="ARBA00021495"/>
    </source>
</evidence>
<organism evidence="19 20">
    <name type="scientific">Methanohalobium evestigatum (strain ATCC BAA-1072 / DSM 3721 / NBRC 107634 / OCM 161 / Z-7303)</name>
    <dbReference type="NCBI Taxonomy" id="644295"/>
    <lineage>
        <taxon>Archaea</taxon>
        <taxon>Methanobacteriati</taxon>
        <taxon>Methanobacteriota</taxon>
        <taxon>Stenosarchaea group</taxon>
        <taxon>Methanomicrobia</taxon>
        <taxon>Methanosarcinales</taxon>
        <taxon>Methanosarcinaceae</taxon>
        <taxon>Methanohalobium</taxon>
    </lineage>
</organism>
<dbReference type="GO" id="GO:0005737">
    <property type="term" value="C:cytoplasm"/>
    <property type="evidence" value="ECO:0007669"/>
    <property type="project" value="UniProtKB-SubCell"/>
</dbReference>
<dbReference type="InterPro" id="IPR036097">
    <property type="entry name" value="HisK_dim/P_sf"/>
</dbReference>
<dbReference type="Pfam" id="PF02518">
    <property type="entry name" value="HATPase_c"/>
    <property type="match status" value="1"/>
</dbReference>
<dbReference type="OrthoDB" id="293137at2157"/>
<feature type="coiled-coil region" evidence="14">
    <location>
        <begin position="11"/>
        <end position="80"/>
    </location>
</feature>
<evidence type="ECO:0000256" key="1">
    <source>
        <dbReference type="ARBA" id="ARBA00000085"/>
    </source>
</evidence>
<keyword evidence="9" id="KW-0547">Nucleotide-binding</keyword>
<dbReference type="SMART" id="SM01231">
    <property type="entry name" value="H-kinase_dim"/>
    <property type="match status" value="1"/>
</dbReference>
<name>D7E8U4_METEZ</name>
<protein>
    <recommendedName>
        <fullName evidence="4">Chemotaxis protein CheA</fullName>
        <ecNumber evidence="3">2.7.13.3</ecNumber>
    </recommendedName>
</protein>
<dbReference type="PRINTS" id="PR00344">
    <property type="entry name" value="BCTRLSENSOR"/>
</dbReference>
<dbReference type="Gene3D" id="1.20.120.160">
    <property type="entry name" value="HPT domain"/>
    <property type="match status" value="1"/>
</dbReference>
<feature type="compositionally biased region" description="Basic and acidic residues" evidence="15">
    <location>
        <begin position="260"/>
        <end position="278"/>
    </location>
</feature>
<dbReference type="PROSITE" id="PS50851">
    <property type="entry name" value="CHEW"/>
    <property type="match status" value="1"/>
</dbReference>
<dbReference type="SUPFAM" id="SSF50341">
    <property type="entry name" value="CheW-like"/>
    <property type="match status" value="1"/>
</dbReference>
<evidence type="ECO:0000256" key="13">
    <source>
        <dbReference type="PROSITE-ProRule" id="PRU00110"/>
    </source>
</evidence>
<evidence type="ECO:0000256" key="2">
    <source>
        <dbReference type="ARBA" id="ARBA00004496"/>
    </source>
</evidence>
<feature type="domain" description="Histidine kinase" evidence="16">
    <location>
        <begin position="343"/>
        <end position="555"/>
    </location>
</feature>
<evidence type="ECO:0000256" key="9">
    <source>
        <dbReference type="ARBA" id="ARBA00022741"/>
    </source>
</evidence>
<evidence type="ECO:0000256" key="5">
    <source>
        <dbReference type="ARBA" id="ARBA00022490"/>
    </source>
</evidence>
<evidence type="ECO:0000256" key="14">
    <source>
        <dbReference type="SAM" id="Coils"/>
    </source>
</evidence>
<dbReference type="Pfam" id="PF02895">
    <property type="entry name" value="H-kinase_dim"/>
    <property type="match status" value="1"/>
</dbReference>
<dbReference type="AlphaFoldDB" id="D7E8U4"/>
<dbReference type="SUPFAM" id="SSF47226">
    <property type="entry name" value="Histidine-containing phosphotransfer domain, HPT domain"/>
    <property type="match status" value="1"/>
</dbReference>
<dbReference type="InterPro" id="IPR010808">
    <property type="entry name" value="CheA_P2-bd"/>
</dbReference>
<feature type="domain" description="CheW-like" evidence="17">
    <location>
        <begin position="557"/>
        <end position="690"/>
    </location>
</feature>
<dbReference type="InterPro" id="IPR036061">
    <property type="entry name" value="CheW-like_dom_sf"/>
</dbReference>
<evidence type="ECO:0000259" key="17">
    <source>
        <dbReference type="PROSITE" id="PS50851"/>
    </source>
</evidence>
<dbReference type="InterPro" id="IPR037052">
    <property type="entry name" value="CheA-like_P2_sf"/>
</dbReference>
<dbReference type="SUPFAM" id="SSF55052">
    <property type="entry name" value="CheY-binding domain of CheA"/>
    <property type="match status" value="1"/>
</dbReference>
<feature type="region of interest" description="Disordered" evidence="15">
    <location>
        <begin position="258"/>
        <end position="307"/>
    </location>
</feature>
<dbReference type="STRING" id="644295.Metev_0867"/>
<evidence type="ECO:0000256" key="6">
    <source>
        <dbReference type="ARBA" id="ARBA00022500"/>
    </source>
</evidence>
<keyword evidence="12" id="KW-0902">Two-component regulatory system</keyword>
<evidence type="ECO:0000256" key="7">
    <source>
        <dbReference type="ARBA" id="ARBA00022553"/>
    </source>
</evidence>
<keyword evidence="14" id="KW-0175">Coiled coil</keyword>
<keyword evidence="7 13" id="KW-0597">Phosphoprotein</keyword>
<comment type="catalytic activity">
    <reaction evidence="1">
        <text>ATP + protein L-histidine = ADP + protein N-phospho-L-histidine.</text>
        <dbReference type="EC" id="2.7.13.3"/>
    </reaction>
</comment>
<dbReference type="InterPro" id="IPR035891">
    <property type="entry name" value="CheY-binding_CheA"/>
</dbReference>
<evidence type="ECO:0000256" key="10">
    <source>
        <dbReference type="ARBA" id="ARBA00022777"/>
    </source>
</evidence>
<dbReference type="InterPro" id="IPR036890">
    <property type="entry name" value="HATPase_C_sf"/>
</dbReference>
<keyword evidence="5" id="KW-0963">Cytoplasm</keyword>
<dbReference type="InterPro" id="IPR002545">
    <property type="entry name" value="CheW-lke_dom"/>
</dbReference>
<keyword evidence="11" id="KW-0067">ATP-binding</keyword>
<dbReference type="KEGG" id="mev:Metev_0867"/>
<dbReference type="InterPro" id="IPR051315">
    <property type="entry name" value="Bact_Chemotaxis_CheA"/>
</dbReference>
<dbReference type="EMBL" id="CP002069">
    <property type="protein sequence ID" value="ADI73765.1"/>
    <property type="molecule type" value="Genomic_DNA"/>
</dbReference>
<dbReference type="FunFam" id="2.30.30.40:FF:000048">
    <property type="entry name" value="Chemotaxis protein CheA, putative"/>
    <property type="match status" value="1"/>
</dbReference>
<dbReference type="GO" id="GO:0000155">
    <property type="term" value="F:phosphorelay sensor kinase activity"/>
    <property type="evidence" value="ECO:0007669"/>
    <property type="project" value="InterPro"/>
</dbReference>
<keyword evidence="6" id="KW-0145">Chemotaxis</keyword>
<evidence type="ECO:0000256" key="3">
    <source>
        <dbReference type="ARBA" id="ARBA00012438"/>
    </source>
</evidence>
<dbReference type="Gene3D" id="3.30.565.10">
    <property type="entry name" value="Histidine kinase-like ATPase, C-terminal domain"/>
    <property type="match status" value="1"/>
</dbReference>
<dbReference type="InterPro" id="IPR005467">
    <property type="entry name" value="His_kinase_dom"/>
</dbReference>
<feature type="region of interest" description="Disordered" evidence="15">
    <location>
        <begin position="121"/>
        <end position="150"/>
    </location>
</feature>
<dbReference type="CDD" id="cd00731">
    <property type="entry name" value="CheA_reg"/>
    <property type="match status" value="1"/>
</dbReference>
<keyword evidence="10 19" id="KW-0418">Kinase</keyword>
<dbReference type="InterPro" id="IPR004358">
    <property type="entry name" value="Sig_transdc_His_kin-like_C"/>
</dbReference>
<dbReference type="EC" id="2.7.13.3" evidence="3"/>
<dbReference type="InterPro" id="IPR003594">
    <property type="entry name" value="HATPase_dom"/>
</dbReference>
<dbReference type="SMART" id="SM00387">
    <property type="entry name" value="HATPase_c"/>
    <property type="match status" value="1"/>
</dbReference>
<dbReference type="CDD" id="cd16916">
    <property type="entry name" value="HATPase_CheA-like"/>
    <property type="match status" value="1"/>
</dbReference>
<dbReference type="CDD" id="cd00088">
    <property type="entry name" value="HPT"/>
    <property type="match status" value="1"/>
</dbReference>
<keyword evidence="8" id="KW-0808">Transferase</keyword>
<dbReference type="GO" id="GO:0005524">
    <property type="term" value="F:ATP binding"/>
    <property type="evidence" value="ECO:0007669"/>
    <property type="project" value="UniProtKB-KW"/>
</dbReference>
<keyword evidence="20" id="KW-1185">Reference proteome</keyword>
<dbReference type="HOGENOM" id="CLU_000650_3_6_2"/>
<dbReference type="SMART" id="SM00260">
    <property type="entry name" value="CheW"/>
    <property type="match status" value="1"/>
</dbReference>
<dbReference type="PANTHER" id="PTHR43395:SF10">
    <property type="entry name" value="CHEMOTAXIS PROTEIN CHEA"/>
    <property type="match status" value="1"/>
</dbReference>
<reference evidence="19 20" key="1">
    <citation type="submission" date="2010-06" db="EMBL/GenBank/DDBJ databases">
        <title>Complete sequence chromosome of Methanohalobium evestigatum Z-7303.</title>
        <authorList>
            <consortium name="US DOE Joint Genome Institute"/>
            <person name="Lucas S."/>
            <person name="Copeland A."/>
            <person name="Lapidus A."/>
            <person name="Cheng J.-F."/>
            <person name="Bruce D."/>
            <person name="Goodwin L."/>
            <person name="Pitluck S."/>
            <person name="Saunders E."/>
            <person name="Detter J.C."/>
            <person name="Han C."/>
            <person name="Tapia R."/>
            <person name="Land M."/>
            <person name="Hauser L."/>
            <person name="Kyrpides N."/>
            <person name="Mikhailova N."/>
            <person name="Sieprawska-Lupa M."/>
            <person name="Whitman W.B."/>
            <person name="Anderson I."/>
            <person name="Woyke T."/>
        </authorList>
    </citation>
    <scope>NUCLEOTIDE SEQUENCE [LARGE SCALE GENOMIC DNA]</scope>
    <source>
        <strain evidence="20">ATCC BAA-1072 / DSM 3721 / NBRC 107634 / OCM 161 / Z-7303</strain>
    </source>
</reference>
<dbReference type="InterPro" id="IPR004105">
    <property type="entry name" value="CheA-like_dim"/>
</dbReference>
<dbReference type="InterPro" id="IPR037006">
    <property type="entry name" value="CheA-like_homodim_sf"/>
</dbReference>
<feature type="compositionally biased region" description="Polar residues" evidence="15">
    <location>
        <begin position="281"/>
        <end position="296"/>
    </location>
</feature>
<evidence type="ECO:0000313" key="19">
    <source>
        <dbReference type="EMBL" id="ADI73765.1"/>
    </source>
</evidence>
<comment type="subcellular location">
    <subcellularLocation>
        <location evidence="2">Cytoplasm</location>
    </subcellularLocation>
</comment>
<accession>D7E8U4</accession>
<dbReference type="Pfam" id="PF01584">
    <property type="entry name" value="CheW"/>
    <property type="match status" value="1"/>
</dbReference>
<evidence type="ECO:0000313" key="20">
    <source>
        <dbReference type="Proteomes" id="UP000000391"/>
    </source>
</evidence>
<gene>
    <name evidence="19" type="ordered locus">Metev_0867</name>
</gene>
<dbReference type="Gene3D" id="1.10.287.560">
    <property type="entry name" value="Histidine kinase CheA-like, homodimeric domain"/>
    <property type="match status" value="1"/>
</dbReference>
<sequence length="690" mass="77267">MDMSEYKQVFQAESDEHLQQLNDSLLKLEQNHEDLEQINIMFRSAHTLKGMASTMGFSSIAELTHEMENLMDGIRNKQIKLDDSIIDILFECLDTIESLVETIDSEDDVDISHLKNNLNSIIENGGSGQETQEESEQVENESEDEETTSETDFELNIDFSDEEIQQIQDANQNGLSVIGAKITLDDSCMLKSARSSIVLKKISEYGTIIKTVPSMDDLDEENFETEFNVVFSTENNQDIIKEEVQKISEIQNVTLSEISLENKEPSEPSSETDNKNELETETQPSNTQEQTQSGQDTSKRSNEMKSVQSVRIDIDRLDNMMNLVGELIINKIRINQLTSDYDIKDLDDTLADLDRLTNDIQTEVMESRMVPMDHIFSRFPRMVRDLSKSEGKKIDLNIEGKDIELDRTILDEIGDPLVHLLRNSVDHGIEEPEKRRETGKSETGHIRLSASRQRNSILIEVEDDGKGMNPDKLRETAVKKGLMSQSEVDRMSDEEAMNLIFTPGFSGAEKVTDVSGRGVGMDAVKAKIEELGGSVKTESFEGEGTKIQLQLPLTIAIIQSILAKVSDETYVIPLTNVVRNVSIKESDIKTIKGEEAILLRGEVLPIVRLHDVLNTSKNNQQQDDDGELIVVIVERMGKKVGLIVDDLIGKQEVMIKTLDNKLLKNTKGFAGATILGDGNVALILDISTLI</sequence>
<evidence type="ECO:0000256" key="15">
    <source>
        <dbReference type="SAM" id="MobiDB-lite"/>
    </source>
</evidence>
<dbReference type="PROSITE" id="PS50894">
    <property type="entry name" value="HPT"/>
    <property type="match status" value="1"/>
</dbReference>
<dbReference type="SUPFAM" id="SSF55874">
    <property type="entry name" value="ATPase domain of HSP90 chaperone/DNA topoisomerase II/histidine kinase"/>
    <property type="match status" value="1"/>
</dbReference>
<evidence type="ECO:0000256" key="11">
    <source>
        <dbReference type="ARBA" id="ARBA00022840"/>
    </source>
</evidence>
<dbReference type="InterPro" id="IPR036641">
    <property type="entry name" value="HPT_dom_sf"/>
</dbReference>
<dbReference type="Gene3D" id="2.30.30.40">
    <property type="entry name" value="SH3 Domains"/>
    <property type="match status" value="1"/>
</dbReference>
<evidence type="ECO:0000259" key="16">
    <source>
        <dbReference type="PROSITE" id="PS50109"/>
    </source>
</evidence>
<dbReference type="GO" id="GO:0006935">
    <property type="term" value="P:chemotaxis"/>
    <property type="evidence" value="ECO:0007669"/>
    <property type="project" value="UniProtKB-KW"/>
</dbReference>
<dbReference type="RefSeq" id="WP_013194333.1">
    <property type="nucleotide sequence ID" value="NC_014253.1"/>
</dbReference>
<feature type="compositionally biased region" description="Acidic residues" evidence="15">
    <location>
        <begin position="131"/>
        <end position="150"/>
    </location>
</feature>
<dbReference type="Pfam" id="PF01627">
    <property type="entry name" value="Hpt"/>
    <property type="match status" value="1"/>
</dbReference>
<evidence type="ECO:0000259" key="18">
    <source>
        <dbReference type="PROSITE" id="PS50894"/>
    </source>
</evidence>
<dbReference type="InterPro" id="IPR008207">
    <property type="entry name" value="Sig_transdc_His_kin_Hpt_dom"/>
</dbReference>
<dbReference type="SUPFAM" id="SSF47384">
    <property type="entry name" value="Homodimeric domain of signal transducing histidine kinase"/>
    <property type="match status" value="1"/>
</dbReference>
<dbReference type="Gene3D" id="3.30.70.1110">
    <property type="entry name" value="Histidine kinase CheA-like, P2 response regulator-binding domain"/>
    <property type="match status" value="1"/>
</dbReference>
<evidence type="ECO:0000256" key="12">
    <source>
        <dbReference type="ARBA" id="ARBA00023012"/>
    </source>
</evidence>
<dbReference type="GeneID" id="9346495"/>
<dbReference type="PROSITE" id="PS50109">
    <property type="entry name" value="HIS_KIN"/>
    <property type="match status" value="1"/>
</dbReference>